<dbReference type="AlphaFoldDB" id="A0AB34CUS9"/>
<dbReference type="InterPro" id="IPR000259">
    <property type="entry name" value="Adhesion_dom_fimbrial"/>
</dbReference>
<reference evidence="2 3" key="1">
    <citation type="submission" date="2019-09" db="EMBL/GenBank/DDBJ databases">
        <title>Genomic diversity of phyloplane-associated Pantoea species in Pakistan cotton crop.</title>
        <authorList>
            <person name="Tufail M.R."/>
            <person name="Cook D.R."/>
        </authorList>
    </citation>
    <scope>NUCLEOTIDE SEQUENCE [LARGE SCALE GENOMIC DNA]</scope>
    <source>
        <strain evidence="2 3">B_8</strain>
    </source>
</reference>
<dbReference type="InterPro" id="IPR008966">
    <property type="entry name" value="Adhesion_dom_sf"/>
</dbReference>
<dbReference type="Pfam" id="PF00419">
    <property type="entry name" value="Fimbrial"/>
    <property type="match status" value="1"/>
</dbReference>
<dbReference type="Proteomes" id="UP000324255">
    <property type="component" value="Unassembled WGS sequence"/>
</dbReference>
<protein>
    <submittedName>
        <fullName evidence="2">Fimbrial protein</fullName>
    </submittedName>
</protein>
<dbReference type="EMBL" id="VWVM01000001">
    <property type="protein sequence ID" value="KAA6128964.1"/>
    <property type="molecule type" value="Genomic_DNA"/>
</dbReference>
<proteinExistence type="predicted"/>
<dbReference type="InterPro" id="IPR036937">
    <property type="entry name" value="Adhesion_dom_fimbrial_sf"/>
</dbReference>
<organism evidence="2 3">
    <name type="scientific">Candidatus Pantoea gossypiicola</name>
    <dbReference type="NCBI Taxonomy" id="2608008"/>
    <lineage>
        <taxon>Bacteria</taxon>
        <taxon>Pseudomonadati</taxon>
        <taxon>Pseudomonadota</taxon>
        <taxon>Gammaproteobacteria</taxon>
        <taxon>Enterobacterales</taxon>
        <taxon>Erwiniaceae</taxon>
        <taxon>Pantoea</taxon>
    </lineage>
</organism>
<dbReference type="Gene3D" id="2.60.40.1090">
    <property type="entry name" value="Fimbrial-type adhesion domain"/>
    <property type="match status" value="1"/>
</dbReference>
<feature type="domain" description="Fimbrial-type adhesion" evidence="1">
    <location>
        <begin position="211"/>
        <end position="358"/>
    </location>
</feature>
<dbReference type="GO" id="GO:0007155">
    <property type="term" value="P:cell adhesion"/>
    <property type="evidence" value="ECO:0007669"/>
    <property type="project" value="InterPro"/>
</dbReference>
<sequence>MYTFIKNLLIASGIFFGLAIASINQALAFCNPYSLATGSSIVATSTSSDIDLANMLSLTSNYSVTISSNFTGFKLGCQTSGETLYYRNGIEDGYTVKFSSGDEDYYIKFTASIPVTSKLFSVGFISQDYPASDFDTDITVNAEIADGTTYDTATTTGNAEIPLLYLISSNGSTLYPTASALRGFVATKDSATSASYNELKAFASVNVAFVPVSTTCSIQSQSFTLPSTTLFTLKSGDYSDTQFSIPLSCSGSINSQATKTFNLRAYSNDIVDSANYIVRNASSTSSGIGFQLFNTLSDPLKFTTGYDSASTSLAAMTKGKDLVSSLTAIDIGARYKIFDAANASPGTVVGTIIIYMEYE</sequence>
<dbReference type="GO" id="GO:0009289">
    <property type="term" value="C:pilus"/>
    <property type="evidence" value="ECO:0007669"/>
    <property type="project" value="InterPro"/>
</dbReference>
<evidence type="ECO:0000313" key="2">
    <source>
        <dbReference type="EMBL" id="KAA6128964.1"/>
    </source>
</evidence>
<accession>A0AB34CUS9</accession>
<evidence type="ECO:0000313" key="3">
    <source>
        <dbReference type="Proteomes" id="UP000324255"/>
    </source>
</evidence>
<keyword evidence="3" id="KW-1185">Reference proteome</keyword>
<evidence type="ECO:0000259" key="1">
    <source>
        <dbReference type="Pfam" id="PF00419"/>
    </source>
</evidence>
<gene>
    <name evidence="2" type="ORF">F3I20_01280</name>
</gene>
<name>A0AB34CUS9_9GAMM</name>
<dbReference type="RefSeq" id="WP_150036953.1">
    <property type="nucleotide sequence ID" value="NZ_VWVM01000001.1"/>
</dbReference>
<comment type="caution">
    <text evidence="2">The sequence shown here is derived from an EMBL/GenBank/DDBJ whole genome shotgun (WGS) entry which is preliminary data.</text>
</comment>
<dbReference type="SUPFAM" id="SSF49401">
    <property type="entry name" value="Bacterial adhesins"/>
    <property type="match status" value="1"/>
</dbReference>